<name>A0ABD5BHP9_SERMA</name>
<protein>
    <submittedName>
        <fullName evidence="1">Uncharacterized protein</fullName>
    </submittedName>
</protein>
<evidence type="ECO:0000313" key="2">
    <source>
        <dbReference type="Proteomes" id="UP001234811"/>
    </source>
</evidence>
<sequence>MSFTITQKLAVNKSYPELLLETDEGFEDAEVTYEVVALERMSGTTATVWYTHSVDGQTSAWKRQFDFEYDGTGSPIEAGELALKESFSIL</sequence>
<proteinExistence type="predicted"/>
<evidence type="ECO:0000313" key="1">
    <source>
        <dbReference type="EMBL" id="MDQ9556009.1"/>
    </source>
</evidence>
<accession>A0ABD5BHP9</accession>
<dbReference type="EMBL" id="JAVIPQ010000156">
    <property type="protein sequence ID" value="MDQ9556009.1"/>
    <property type="molecule type" value="Genomic_DNA"/>
</dbReference>
<organism evidence="1 2">
    <name type="scientific">Serratia marcescens</name>
    <dbReference type="NCBI Taxonomy" id="615"/>
    <lineage>
        <taxon>Bacteria</taxon>
        <taxon>Pseudomonadati</taxon>
        <taxon>Pseudomonadota</taxon>
        <taxon>Gammaproteobacteria</taxon>
        <taxon>Enterobacterales</taxon>
        <taxon>Yersiniaceae</taxon>
        <taxon>Serratia</taxon>
    </lineage>
</organism>
<reference evidence="1 2" key="1">
    <citation type="submission" date="2023-07" db="EMBL/GenBank/DDBJ databases">
        <title>Pathogens genome sequencing project 196.</title>
        <authorList>
            <person name="Cao X."/>
        </authorList>
    </citation>
    <scope>NUCLEOTIDE SEQUENCE [LARGE SCALE GENOMIC DNA]</scope>
    <source>
        <strain evidence="1 2">SM41</strain>
    </source>
</reference>
<comment type="caution">
    <text evidence="1">The sequence shown here is derived from an EMBL/GenBank/DDBJ whole genome shotgun (WGS) entry which is preliminary data.</text>
</comment>
<dbReference type="AlphaFoldDB" id="A0ABD5BHP9"/>
<gene>
    <name evidence="1" type="ORF">RF091_10850</name>
</gene>
<dbReference type="Proteomes" id="UP001234811">
    <property type="component" value="Unassembled WGS sequence"/>
</dbReference>
<dbReference type="RefSeq" id="WP_141240899.1">
    <property type="nucleotide sequence ID" value="NZ_CP047682.1"/>
</dbReference>